<proteinExistence type="evidence at transcript level"/>
<organism evidence="2">
    <name type="scientific">Matsumurasca onukii</name>
    <name type="common">Tea green leafhopper</name>
    <name type="synonym">Empoasca onukii</name>
    <dbReference type="NCBI Taxonomy" id="2912585"/>
    <lineage>
        <taxon>Eukaryota</taxon>
        <taxon>Metazoa</taxon>
        <taxon>Ecdysozoa</taxon>
        <taxon>Arthropoda</taxon>
        <taxon>Hexapoda</taxon>
        <taxon>Insecta</taxon>
        <taxon>Pterygota</taxon>
        <taxon>Neoptera</taxon>
        <taxon>Paraneoptera</taxon>
        <taxon>Hemiptera</taxon>
        <taxon>Auchenorrhyncha</taxon>
        <taxon>Membracoidea</taxon>
        <taxon>Cicadellidae</taxon>
        <taxon>Typhlocybinae</taxon>
        <taxon>Empoascini</taxon>
        <taxon>Matsumurasca</taxon>
    </lineage>
</organism>
<reference evidence="2" key="1">
    <citation type="submission" date="2017-07" db="EMBL/GenBank/DDBJ databases">
        <authorList>
            <person name="Sun Z.S."/>
            <person name="Albrecht U."/>
            <person name="Echele G."/>
            <person name="Lee C.C."/>
        </authorList>
    </citation>
    <scope>NUCLEOTIDE SEQUENCE</scope>
</reference>
<dbReference type="InterPro" id="IPR005055">
    <property type="entry name" value="A10/PebIII"/>
</dbReference>
<sequence length="150" mass="17453">MALLSVLNCLLGLLSLGLTRAPPQDSTSNPTLQDLDKDLDRLMEDEKLFNEYYLCLLNMGPCTRDTSNFREVIQEALEHECARCTDDQRSDVIQLLRTVMECRPREYAEIERQFDPSGKFKDKYKISLLAKRMAFIPVRPQEEEETCTWK</sequence>
<evidence type="ECO:0000313" key="2">
    <source>
        <dbReference type="EMBL" id="AWC68030.1"/>
    </source>
</evidence>
<dbReference type="AlphaFoldDB" id="A0A343WH06"/>
<dbReference type="SUPFAM" id="SSF100910">
    <property type="entry name" value="Chemosensory protein Csp2"/>
    <property type="match status" value="1"/>
</dbReference>
<dbReference type="PANTHER" id="PTHR11257:SF12">
    <property type="entry name" value="EJACULATORY BULB-SPECIFIC PROTEIN 3-RELATED"/>
    <property type="match status" value="1"/>
</dbReference>
<dbReference type="InterPro" id="IPR036682">
    <property type="entry name" value="OS_D_A10/PebIII_sf"/>
</dbReference>
<name>A0A343WH06_MATON</name>
<gene>
    <name evidence="2" type="primary">CSP28</name>
</gene>
<feature type="chain" id="PRO_5016822810" evidence="1">
    <location>
        <begin position="22"/>
        <end position="150"/>
    </location>
</feature>
<feature type="signal peptide" evidence="1">
    <location>
        <begin position="1"/>
        <end position="21"/>
    </location>
</feature>
<accession>A0A343WH06</accession>
<dbReference type="PANTHER" id="PTHR11257">
    <property type="entry name" value="CHEMOSENSORY PROTEIN-RELATED"/>
    <property type="match status" value="1"/>
</dbReference>
<keyword evidence="1" id="KW-0732">Signal</keyword>
<protein>
    <submittedName>
        <fullName evidence="2">Chemosensory protein 28</fullName>
    </submittedName>
</protein>
<dbReference type="Gene3D" id="1.10.2080.10">
    <property type="entry name" value="Insect odorant-binding protein A10/Ejaculatory bulb-specific protein 3"/>
    <property type="match status" value="1"/>
</dbReference>
<dbReference type="EMBL" id="MF509610">
    <property type="protein sequence ID" value="AWC68030.1"/>
    <property type="molecule type" value="mRNA"/>
</dbReference>
<evidence type="ECO:0000256" key="1">
    <source>
        <dbReference type="SAM" id="SignalP"/>
    </source>
</evidence>
<dbReference type="Pfam" id="PF03392">
    <property type="entry name" value="OS-D"/>
    <property type="match status" value="1"/>
</dbReference>